<dbReference type="PATRIC" id="fig|864069.3.peg.3777"/>
<organism evidence="3 4">
    <name type="scientific">Microvirga lotononidis</name>
    <dbReference type="NCBI Taxonomy" id="864069"/>
    <lineage>
        <taxon>Bacteria</taxon>
        <taxon>Pseudomonadati</taxon>
        <taxon>Pseudomonadota</taxon>
        <taxon>Alphaproteobacteria</taxon>
        <taxon>Hyphomicrobiales</taxon>
        <taxon>Methylobacteriaceae</taxon>
        <taxon>Microvirga</taxon>
    </lineage>
</organism>
<reference evidence="3 4" key="1">
    <citation type="submission" date="2012-02" db="EMBL/GenBank/DDBJ databases">
        <title>Improved High-Quality Draft sequence of Microvirga sp. WSM3557.</title>
        <authorList>
            <consortium name="US DOE Joint Genome Institute"/>
            <person name="Lucas S."/>
            <person name="Han J."/>
            <person name="Lapidus A."/>
            <person name="Cheng J.-F."/>
            <person name="Goodwin L."/>
            <person name="Pitluck S."/>
            <person name="Peters L."/>
            <person name="Zhang X."/>
            <person name="Detter J.C."/>
            <person name="Han C."/>
            <person name="Tapia R."/>
            <person name="Land M."/>
            <person name="Hauser L."/>
            <person name="Kyrpides N."/>
            <person name="Ivanova N."/>
            <person name="Pagani I."/>
            <person name="Brau L."/>
            <person name="Yates R."/>
            <person name="O'Hara G."/>
            <person name="Rui T."/>
            <person name="Howieson J."/>
            <person name="Reeve W."/>
            <person name="Woyke T."/>
        </authorList>
    </citation>
    <scope>NUCLEOTIDE SEQUENCE [LARGE SCALE GENOMIC DNA]</scope>
    <source>
        <strain evidence="3 4">WSM3557</strain>
    </source>
</reference>
<name>I4YSG7_9HYPH</name>
<accession>I4YSG7</accession>
<dbReference type="Pfam" id="PF07693">
    <property type="entry name" value="KAP_NTPase"/>
    <property type="match status" value="1"/>
</dbReference>
<feature type="region of interest" description="Disordered" evidence="1">
    <location>
        <begin position="624"/>
        <end position="646"/>
    </location>
</feature>
<dbReference type="Gene3D" id="3.40.50.300">
    <property type="entry name" value="P-loop containing nucleotide triphosphate hydrolases"/>
    <property type="match status" value="1"/>
</dbReference>
<dbReference type="STRING" id="864069.MicloDRAFT_00034600"/>
<evidence type="ECO:0000313" key="4">
    <source>
        <dbReference type="Proteomes" id="UP000003947"/>
    </source>
</evidence>
<gene>
    <name evidence="3" type="ORF">MicloDRAFT_00034600</name>
</gene>
<feature type="compositionally biased region" description="Low complexity" evidence="1">
    <location>
        <begin position="624"/>
        <end position="640"/>
    </location>
</feature>
<dbReference type="EMBL" id="JH660645">
    <property type="protein sequence ID" value="EIM26909.1"/>
    <property type="molecule type" value="Genomic_DNA"/>
</dbReference>
<dbReference type="OrthoDB" id="88903at2"/>
<dbReference type="InterPro" id="IPR027417">
    <property type="entry name" value="P-loop_NTPase"/>
</dbReference>
<dbReference type="RefSeq" id="WP_009762959.1">
    <property type="nucleotide sequence ID" value="NZ_CP141050.1"/>
</dbReference>
<proteinExistence type="predicted"/>
<dbReference type="eggNOG" id="COG4928">
    <property type="taxonomic scope" value="Bacteria"/>
</dbReference>
<dbReference type="HOGENOM" id="CLU_022182_0_0_5"/>
<dbReference type="SUPFAM" id="SSF52540">
    <property type="entry name" value="P-loop containing nucleoside triphosphate hydrolases"/>
    <property type="match status" value="1"/>
</dbReference>
<evidence type="ECO:0000256" key="1">
    <source>
        <dbReference type="SAM" id="MobiDB-lite"/>
    </source>
</evidence>
<dbReference type="InterPro" id="IPR011646">
    <property type="entry name" value="KAP_P-loop"/>
</dbReference>
<dbReference type="AlphaFoldDB" id="I4YSG7"/>
<protein>
    <submittedName>
        <fullName evidence="3">KAP family P-loop domain protein</fullName>
    </submittedName>
</protein>
<feature type="domain" description="KAP NTPase" evidence="2">
    <location>
        <begin position="17"/>
        <end position="256"/>
    </location>
</feature>
<keyword evidence="4" id="KW-1185">Reference proteome</keyword>
<dbReference type="Proteomes" id="UP000003947">
    <property type="component" value="Unassembled WGS sequence"/>
</dbReference>
<sequence>MSNQNQHVIDELNSFRASEETFYAFQIDAPWGSGKTYFIKQYIKDHCPKDAEDSPKNLVITLFGVKSAQEIEQQIASQLFTGGERLAGSVFSTLATGVSGFFKVDKAVTGVLDDSRAKILSDRLKEVRKGIVVFDDVERCSMKLIDALGYINKFVEKENFKVIIISNEQALNRVGASKEEIENAVLLTGFKEKLVGRSLQLKADPDKAYDTFVKSLKCEKAKSLAVKEKSSALAVFRASKHENLRSLRIALEAFDRLVAGFDPTIAVKDAGLRDILGGCIYVAVEIGAAMRSDLVSYPTAGRLSRLMRGMAGKANKEPSEEENTLDKIIKRYSDVLNLQSPTISFEILVDFIANGVLRKPELEQSLRTSPLMAEPSKTPLWRRLIDVWNYNSDRLRDDTQELISKFAGFDILDPGELLHLAGIMLWRESLGDLSISSGVDPEAFLEKYLADLKSSGKYLDVKLDVFAMDRLSAYNYVVLGADDFKDKLLRIHSLIKSAMDEAASLKHPEVYKVICDSLIAKDRDIDNLLDKDLSPYLQMPIFKTANASDFSDIIMRNNEFDVGTLKWLNSRYKHLVSPTVRSEEQSWIDALYAELSSRIATSIPPLNKWWRTILDQNLQQFVSPPQSATSTTTPASIAGAVHAKQE</sequence>
<evidence type="ECO:0000313" key="3">
    <source>
        <dbReference type="EMBL" id="EIM26909.1"/>
    </source>
</evidence>
<evidence type="ECO:0000259" key="2">
    <source>
        <dbReference type="Pfam" id="PF07693"/>
    </source>
</evidence>